<evidence type="ECO:0000313" key="13">
    <source>
        <dbReference type="Proteomes" id="UP000248786"/>
    </source>
</evidence>
<dbReference type="InterPro" id="IPR019546">
    <property type="entry name" value="TAT_signal_bac_arc"/>
</dbReference>
<gene>
    <name evidence="12" type="ORF">C1G86_0128</name>
</gene>
<dbReference type="PROSITE" id="PS00198">
    <property type="entry name" value="4FE4S_FER_1"/>
    <property type="match status" value="2"/>
</dbReference>
<keyword evidence="7" id="KW-0408">Iron</keyword>
<organism evidence="12 13">
    <name type="scientific">Dehalococcoides mccartyi</name>
    <dbReference type="NCBI Taxonomy" id="61435"/>
    <lineage>
        <taxon>Bacteria</taxon>
        <taxon>Bacillati</taxon>
        <taxon>Chloroflexota</taxon>
        <taxon>Dehalococcoidia</taxon>
        <taxon>Dehalococcoidales</taxon>
        <taxon>Dehalococcoidaceae</taxon>
        <taxon>Dehalococcoides</taxon>
    </lineage>
</organism>
<evidence type="ECO:0000256" key="5">
    <source>
        <dbReference type="ARBA" id="ARBA00022729"/>
    </source>
</evidence>
<name>A0A328ET36_9CHLR</name>
<dbReference type="Proteomes" id="UP000248786">
    <property type="component" value="Unassembled WGS sequence"/>
</dbReference>
<dbReference type="PANTHER" id="PTHR42827:SF1">
    <property type="entry name" value="IRON-SULFUR CLUSTER-BINDING PROTEIN"/>
    <property type="match status" value="1"/>
</dbReference>
<dbReference type="PANTHER" id="PTHR42827">
    <property type="entry name" value="IRON-SULFUR CLUSTER-BINDING PROTEIN-RELATED"/>
    <property type="match status" value="1"/>
</dbReference>
<dbReference type="Pfam" id="PF13486">
    <property type="entry name" value="Dehalogenase"/>
    <property type="match status" value="2"/>
</dbReference>
<dbReference type="Pfam" id="PF12838">
    <property type="entry name" value="Fer4_7"/>
    <property type="match status" value="1"/>
</dbReference>
<dbReference type="GO" id="GO:0051539">
    <property type="term" value="F:4 iron, 4 sulfur cluster binding"/>
    <property type="evidence" value="ECO:0007669"/>
    <property type="project" value="UniProtKB-KW"/>
</dbReference>
<accession>A0A328ET36</accession>
<reference evidence="12 13" key="1">
    <citation type="submission" date="2018-05" db="EMBL/GenBank/DDBJ databases">
        <title>Draft genome sequences of Dehalococcoides mccartyi strains RC and KS.</title>
        <authorList>
            <person name="Higgins S.A."/>
            <person name="Padilla-Crespo E."/>
            <person name="Loeffler F.E."/>
        </authorList>
    </citation>
    <scope>NUCLEOTIDE SEQUENCE [LARGE SCALE GENOMIC DNA]</scope>
    <source>
        <strain evidence="12 13">KS</strain>
    </source>
</reference>
<feature type="domain" description="4Fe-4S ferredoxin-type" evidence="11">
    <location>
        <begin position="356"/>
        <end position="388"/>
    </location>
</feature>
<evidence type="ECO:0000256" key="4">
    <source>
        <dbReference type="ARBA" id="ARBA00022723"/>
    </source>
</evidence>
<evidence type="ECO:0000256" key="2">
    <source>
        <dbReference type="ARBA" id="ARBA00022475"/>
    </source>
</evidence>
<dbReference type="Gene3D" id="3.30.70.20">
    <property type="match status" value="1"/>
</dbReference>
<comment type="caution">
    <text evidence="12">The sequence shown here is derived from an EMBL/GenBank/DDBJ whole genome shotgun (WGS) entry which is preliminary data.</text>
</comment>
<proteinExistence type="predicted"/>
<dbReference type="NCBIfam" id="TIGR01409">
    <property type="entry name" value="TAT_signal_seq"/>
    <property type="match status" value="1"/>
</dbReference>
<dbReference type="NCBIfam" id="TIGR02486">
    <property type="entry name" value="RDH"/>
    <property type="match status" value="1"/>
</dbReference>
<dbReference type="GO" id="GO:0046872">
    <property type="term" value="F:metal ion binding"/>
    <property type="evidence" value="ECO:0007669"/>
    <property type="project" value="UniProtKB-KW"/>
</dbReference>
<evidence type="ECO:0000256" key="8">
    <source>
        <dbReference type="ARBA" id="ARBA00023014"/>
    </source>
</evidence>
<evidence type="ECO:0000256" key="3">
    <source>
        <dbReference type="ARBA" id="ARBA00022485"/>
    </source>
</evidence>
<evidence type="ECO:0000256" key="1">
    <source>
        <dbReference type="ARBA" id="ARBA00004236"/>
    </source>
</evidence>
<dbReference type="InterPro" id="IPR006311">
    <property type="entry name" value="TAT_signal"/>
</dbReference>
<protein>
    <submittedName>
        <fullName evidence="12">Tetrachloroethene reductive dehalogenase TceA</fullName>
    </submittedName>
</protein>
<dbReference type="GO" id="GO:0005886">
    <property type="term" value="C:plasma membrane"/>
    <property type="evidence" value="ECO:0007669"/>
    <property type="project" value="UniProtKB-SubCell"/>
</dbReference>
<keyword evidence="8" id="KW-0411">Iron-sulfur</keyword>
<evidence type="ECO:0000313" key="12">
    <source>
        <dbReference type="EMBL" id="RAL71076.1"/>
    </source>
</evidence>
<evidence type="ECO:0000256" key="6">
    <source>
        <dbReference type="ARBA" id="ARBA00022737"/>
    </source>
</evidence>
<evidence type="ECO:0000256" key="9">
    <source>
        <dbReference type="ARBA" id="ARBA00023136"/>
    </source>
</evidence>
<evidence type="ECO:0000259" key="11">
    <source>
        <dbReference type="PROSITE" id="PS51379"/>
    </source>
</evidence>
<dbReference type="PROSITE" id="PS51318">
    <property type="entry name" value="TAT"/>
    <property type="match status" value="1"/>
</dbReference>
<comment type="cofactor">
    <cofactor evidence="10">
        <name>corrinoid</name>
        <dbReference type="ChEBI" id="CHEBI:33913"/>
    </cofactor>
</comment>
<keyword evidence="5" id="KW-0732">Signal</keyword>
<keyword evidence="4" id="KW-0479">Metal-binding</keyword>
<dbReference type="PROSITE" id="PS51379">
    <property type="entry name" value="4FE4S_FER_2"/>
    <property type="match status" value="1"/>
</dbReference>
<evidence type="ECO:0000256" key="10">
    <source>
        <dbReference type="ARBA" id="ARBA00029374"/>
    </source>
</evidence>
<comment type="subcellular location">
    <subcellularLocation>
        <location evidence="1">Cell membrane</location>
    </subcellularLocation>
</comment>
<evidence type="ECO:0000256" key="7">
    <source>
        <dbReference type="ARBA" id="ARBA00023004"/>
    </source>
</evidence>
<keyword evidence="3" id="KW-0004">4Fe-4S</keyword>
<dbReference type="InterPro" id="IPR028894">
    <property type="entry name" value="RDH_dom"/>
</dbReference>
<dbReference type="EMBL" id="QGLD01000002">
    <property type="protein sequence ID" value="RAL71076.1"/>
    <property type="molecule type" value="Genomic_DNA"/>
</dbReference>
<dbReference type="AlphaFoldDB" id="A0A328ET36"/>
<sequence length="503" mass="56342">MQNFHSTVSRRDFMKGLGLTASLGVASATTPVFHDLDEVIASPTSHWKRPWFVKEREFENPTVDIDWSRMQRRNKTFKDPYSNGSVYDFLSSNPTCTHPDSVEMQRKGKVVNNNGYKHVSIEFPPISDEALKKRDPNWITDSLRNLALRSAVEKGRMFNPAYINKTWFLGLEEAVTPTELGLPNWSGTPEENLRMLHHVGRLFGAAMVSVTELTENTKKLICRIGASGKEIVLDSKDPEPHQTATQIIIPSRFKYLINFPLICQDTLTRMAPSVLGLAGHHNSGAHHQGDLRNGLQAFLRGLGYTGINIDTDYISSATAVTSGIAEHSRGATICSPEYGMQLVCMDMLITDLPLTPTKPIDAGINRFCYTCKICAESCPSGALSMDTEPIYDVDPNWRPGALDVPYAYKAWHMNNYRCYFCAQCHAVCPFSTTRDASIHNVVMGTVTTTSIFNGFFANMERTMGYGLKNPDSWWDHDIPLFGISTKFTEKESKASLHIHTNKR</sequence>
<keyword evidence="2" id="KW-1003">Cell membrane</keyword>
<dbReference type="InterPro" id="IPR012832">
    <property type="entry name" value="RDH"/>
</dbReference>
<dbReference type="InterPro" id="IPR017896">
    <property type="entry name" value="4Fe4S_Fe-S-bd"/>
</dbReference>
<dbReference type="InterPro" id="IPR017900">
    <property type="entry name" value="4Fe4S_Fe_S_CS"/>
</dbReference>
<keyword evidence="9" id="KW-0472">Membrane</keyword>
<dbReference type="SUPFAM" id="SSF54862">
    <property type="entry name" value="4Fe-4S ferredoxins"/>
    <property type="match status" value="1"/>
</dbReference>
<keyword evidence="6" id="KW-0677">Repeat</keyword>